<evidence type="ECO:0000256" key="2">
    <source>
        <dbReference type="ARBA" id="ARBA00018769"/>
    </source>
</evidence>
<keyword evidence="5" id="KW-0808">Transferase</keyword>
<accession>A0A6J1RG05</accession>
<dbReference type="Proteomes" id="UP000504618">
    <property type="component" value="Unplaced"/>
</dbReference>
<evidence type="ECO:0000256" key="1">
    <source>
        <dbReference type="ARBA" id="ARBA00012873"/>
    </source>
</evidence>
<dbReference type="FunFam" id="1.10.1200.10:FF:000013">
    <property type="entry name" value="Fatty acid synthase"/>
    <property type="match status" value="1"/>
</dbReference>
<reference evidence="9" key="1">
    <citation type="submission" date="2025-08" db="UniProtKB">
        <authorList>
            <consortium name="RefSeq"/>
        </authorList>
    </citation>
    <scope>IDENTIFICATION</scope>
    <source>
        <tissue evidence="9">Whole body</tissue>
    </source>
</reference>
<dbReference type="InterPro" id="IPR050091">
    <property type="entry name" value="PKS_NRPS_Biosynth_Enz"/>
</dbReference>
<keyword evidence="8" id="KW-1185">Reference proteome</keyword>
<dbReference type="RefSeq" id="XP_024893909.1">
    <property type="nucleotide sequence ID" value="XM_025038141.1"/>
</dbReference>
<dbReference type="InterPro" id="IPR009081">
    <property type="entry name" value="PP-bd_ACP"/>
</dbReference>
<dbReference type="Pfam" id="PF00550">
    <property type="entry name" value="PP-binding"/>
    <property type="match status" value="1"/>
</dbReference>
<evidence type="ECO:0000256" key="5">
    <source>
        <dbReference type="ARBA" id="ARBA00022679"/>
    </source>
</evidence>
<dbReference type="PROSITE" id="PS50075">
    <property type="entry name" value="CARRIER"/>
    <property type="match status" value="1"/>
</dbReference>
<dbReference type="InterPro" id="IPR036736">
    <property type="entry name" value="ACP-like_sf"/>
</dbReference>
<organism evidence="8 9">
    <name type="scientific">Temnothorax curvispinosus</name>
    <dbReference type="NCBI Taxonomy" id="300111"/>
    <lineage>
        <taxon>Eukaryota</taxon>
        <taxon>Metazoa</taxon>
        <taxon>Ecdysozoa</taxon>
        <taxon>Arthropoda</taxon>
        <taxon>Hexapoda</taxon>
        <taxon>Insecta</taxon>
        <taxon>Pterygota</taxon>
        <taxon>Neoptera</taxon>
        <taxon>Endopterygota</taxon>
        <taxon>Hymenoptera</taxon>
        <taxon>Apocrita</taxon>
        <taxon>Aculeata</taxon>
        <taxon>Formicoidea</taxon>
        <taxon>Formicidae</taxon>
        <taxon>Myrmicinae</taxon>
        <taxon>Temnothorax</taxon>
    </lineage>
</organism>
<dbReference type="Gene3D" id="3.40.50.720">
    <property type="entry name" value="NAD(P)-binding Rossmann-like Domain"/>
    <property type="match status" value="1"/>
</dbReference>
<evidence type="ECO:0000259" key="7">
    <source>
        <dbReference type="PROSITE" id="PS50075"/>
    </source>
</evidence>
<dbReference type="AlphaFoldDB" id="A0A6J1RG05"/>
<evidence type="ECO:0000256" key="3">
    <source>
        <dbReference type="ARBA" id="ARBA00022450"/>
    </source>
</evidence>
<dbReference type="Gene3D" id="1.10.1200.10">
    <property type="entry name" value="ACP-like"/>
    <property type="match status" value="1"/>
</dbReference>
<feature type="domain" description="Carrier" evidence="7">
    <location>
        <begin position="86"/>
        <end position="158"/>
    </location>
</feature>
<dbReference type="EC" id="2.3.1.85" evidence="1"/>
<name>A0A6J1RG05_9HYME</name>
<dbReference type="GO" id="GO:0006633">
    <property type="term" value="P:fatty acid biosynthetic process"/>
    <property type="evidence" value="ECO:0007669"/>
    <property type="project" value="TreeGrafter"/>
</dbReference>
<dbReference type="GeneID" id="112468790"/>
<comment type="catalytic activity">
    <reaction evidence="6">
        <text>acetyl-CoA + n malonyl-CoA + 2n NADPH + 2n H(+) = a long-chain fatty acid + (n+1) CoA + n CO2 + 2n NADP(+).</text>
        <dbReference type="EC" id="2.3.1.85"/>
    </reaction>
</comment>
<dbReference type="GO" id="GO:0004312">
    <property type="term" value="F:fatty acid synthase activity"/>
    <property type="evidence" value="ECO:0007669"/>
    <property type="project" value="UniProtKB-EC"/>
</dbReference>
<evidence type="ECO:0000313" key="8">
    <source>
        <dbReference type="Proteomes" id="UP000504618"/>
    </source>
</evidence>
<evidence type="ECO:0000256" key="6">
    <source>
        <dbReference type="ARBA" id="ARBA00044883"/>
    </source>
</evidence>
<evidence type="ECO:0000256" key="4">
    <source>
        <dbReference type="ARBA" id="ARBA00022553"/>
    </source>
</evidence>
<dbReference type="OrthoDB" id="329835at2759"/>
<keyword evidence="3" id="KW-0596">Phosphopantetheine</keyword>
<proteinExistence type="predicted"/>
<dbReference type="PANTHER" id="PTHR43775">
    <property type="entry name" value="FATTY ACID SYNTHASE"/>
    <property type="match status" value="1"/>
</dbReference>
<protein>
    <recommendedName>
        <fullName evidence="2">Fatty acid synthase</fullName>
        <ecNumber evidence="1">2.3.1.85</ecNumber>
    </recommendedName>
</protein>
<dbReference type="PANTHER" id="PTHR43775:SF23">
    <property type="entry name" value="FATTY ACID SYNTHASE 3"/>
    <property type="match status" value="1"/>
</dbReference>
<keyword evidence="4" id="KW-0597">Phosphoprotein</keyword>
<evidence type="ECO:0000313" key="9">
    <source>
        <dbReference type="RefSeq" id="XP_024893909.1"/>
    </source>
</evidence>
<gene>
    <name evidence="9" type="primary">LOC112468790</name>
</gene>
<sequence>MANSIMERVCEKRAEEGLPGLAIQWGNVDDVGIVADMQENDKELITDRVGILQQTISSCLDELNKFLIQSRPVVSSMVVAKKKARSSGFNTLIKTVANILDIKDIKFVSQNSSLAELGMDSMIAVEIKQTLERKFDIFLTAQEIRNLTFAKLNKMQLF</sequence>
<dbReference type="SUPFAM" id="SSF47336">
    <property type="entry name" value="ACP-like"/>
    <property type="match status" value="1"/>
</dbReference>